<keyword evidence="4" id="KW-0010">Activator</keyword>
<dbReference type="InterPro" id="IPR005119">
    <property type="entry name" value="LysR_subst-bd"/>
</dbReference>
<evidence type="ECO:0000313" key="8">
    <source>
        <dbReference type="Proteomes" id="UP000216101"/>
    </source>
</evidence>
<dbReference type="RefSeq" id="WP_094984485.1">
    <property type="nucleotide sequence ID" value="NZ_NHNI01000001.1"/>
</dbReference>
<evidence type="ECO:0000313" key="7">
    <source>
        <dbReference type="EMBL" id="OZY86963.1"/>
    </source>
</evidence>
<dbReference type="Pfam" id="PF00126">
    <property type="entry name" value="HTH_1"/>
    <property type="match status" value="1"/>
</dbReference>
<reference evidence="8" key="1">
    <citation type="submission" date="2017-05" db="EMBL/GenBank/DDBJ databases">
        <authorList>
            <person name="Barney B.M."/>
        </authorList>
    </citation>
    <scope>NUCLEOTIDE SEQUENCE [LARGE SCALE GENOMIC DNA]</scope>
    <source>
        <strain evidence="8">PSBB022</strain>
    </source>
</reference>
<organism evidence="7 8">
    <name type="scientific">Cellvibrio mixtus</name>
    <dbReference type="NCBI Taxonomy" id="39650"/>
    <lineage>
        <taxon>Bacteria</taxon>
        <taxon>Pseudomonadati</taxon>
        <taxon>Pseudomonadota</taxon>
        <taxon>Gammaproteobacteria</taxon>
        <taxon>Cellvibrionales</taxon>
        <taxon>Cellvibrionaceae</taxon>
        <taxon>Cellvibrio</taxon>
    </lineage>
</organism>
<evidence type="ECO:0000259" key="6">
    <source>
        <dbReference type="PROSITE" id="PS50931"/>
    </source>
</evidence>
<dbReference type="FunFam" id="1.10.10.10:FF:000001">
    <property type="entry name" value="LysR family transcriptional regulator"/>
    <property type="match status" value="1"/>
</dbReference>
<gene>
    <name evidence="7" type="ORF">CBP51_08220</name>
</gene>
<dbReference type="PROSITE" id="PS50931">
    <property type="entry name" value="HTH_LYSR"/>
    <property type="match status" value="1"/>
</dbReference>
<dbReference type="PRINTS" id="PR00039">
    <property type="entry name" value="HTHLYSR"/>
</dbReference>
<keyword evidence="2" id="KW-0805">Transcription regulation</keyword>
<dbReference type="SUPFAM" id="SSF46785">
    <property type="entry name" value="Winged helix' DNA-binding domain"/>
    <property type="match status" value="1"/>
</dbReference>
<evidence type="ECO:0000256" key="2">
    <source>
        <dbReference type="ARBA" id="ARBA00023015"/>
    </source>
</evidence>
<dbReference type="CDD" id="cd08411">
    <property type="entry name" value="PBP2_OxyR"/>
    <property type="match status" value="1"/>
</dbReference>
<name>A0A266QAP9_9GAMM</name>
<comment type="caution">
    <text evidence="7">The sequence shown here is derived from an EMBL/GenBank/DDBJ whole genome shotgun (WGS) entry which is preliminary data.</text>
</comment>
<dbReference type="AlphaFoldDB" id="A0A266QAP9"/>
<dbReference type="InterPro" id="IPR036388">
    <property type="entry name" value="WH-like_DNA-bd_sf"/>
</dbReference>
<evidence type="ECO:0000256" key="3">
    <source>
        <dbReference type="ARBA" id="ARBA00023125"/>
    </source>
</evidence>
<dbReference type="EMBL" id="NHNI01000001">
    <property type="protein sequence ID" value="OZY86963.1"/>
    <property type="molecule type" value="Genomic_DNA"/>
</dbReference>
<feature type="domain" description="HTH lysR-type" evidence="6">
    <location>
        <begin position="1"/>
        <end position="58"/>
    </location>
</feature>
<accession>A0A266QAP9</accession>
<comment type="similarity">
    <text evidence="1">Belongs to the LysR transcriptional regulatory family.</text>
</comment>
<dbReference type="PANTHER" id="PTHR30346:SF26">
    <property type="entry name" value="HYDROGEN PEROXIDE-INDUCIBLE GENES ACTIVATOR"/>
    <property type="match status" value="1"/>
</dbReference>
<dbReference type="InterPro" id="IPR000847">
    <property type="entry name" value="LysR_HTH_N"/>
</dbReference>
<dbReference type="Proteomes" id="UP000216101">
    <property type="component" value="Unassembled WGS sequence"/>
</dbReference>
<dbReference type="Pfam" id="PF03466">
    <property type="entry name" value="LysR_substrate"/>
    <property type="match status" value="1"/>
</dbReference>
<proteinExistence type="inferred from homology"/>
<dbReference type="Gene3D" id="1.10.10.10">
    <property type="entry name" value="Winged helix-like DNA-binding domain superfamily/Winged helix DNA-binding domain"/>
    <property type="match status" value="1"/>
</dbReference>
<evidence type="ECO:0000256" key="1">
    <source>
        <dbReference type="ARBA" id="ARBA00009437"/>
    </source>
</evidence>
<sequence>MTLTELRYIVELADTRHVGRAAQRCNVSQPNLSVSVKKLEEALGVVLFERTKSGVHPTPLGLGIIAQARRVLQSMEGIQQLADAGRDQLGDPLRLGVIYTVAPYLLPQLIPFVQQQAPVMPLVVQEDVTAHLGQQLRDGTLDAMLVSLPFAQADVVVQALYDEPLVAILPQAHPLAARVTIDAMALAGQPLLLLADGHCLRAQVLALLSELASVPSPGACINSLETLRYMVAAGQGLAIVPRSAATPSVCLANRLVARPLDIPGAERTLALAWRASFPRHKAIDVLRRSIQACSGAYWRFTTEPDSAEQSLLGVQGY</sequence>
<dbReference type="SUPFAM" id="SSF53850">
    <property type="entry name" value="Periplasmic binding protein-like II"/>
    <property type="match status" value="1"/>
</dbReference>
<dbReference type="Gene3D" id="3.40.190.10">
    <property type="entry name" value="Periplasmic binding protein-like II"/>
    <property type="match status" value="2"/>
</dbReference>
<protein>
    <submittedName>
        <fullName evidence="7">LysR family transcriptional regulator</fullName>
    </submittedName>
</protein>
<keyword evidence="5" id="KW-0804">Transcription</keyword>
<evidence type="ECO:0000256" key="5">
    <source>
        <dbReference type="ARBA" id="ARBA00023163"/>
    </source>
</evidence>
<keyword evidence="8" id="KW-1185">Reference proteome</keyword>
<keyword evidence="3" id="KW-0238">DNA-binding</keyword>
<dbReference type="GO" id="GO:0032993">
    <property type="term" value="C:protein-DNA complex"/>
    <property type="evidence" value="ECO:0007669"/>
    <property type="project" value="TreeGrafter"/>
</dbReference>
<evidence type="ECO:0000256" key="4">
    <source>
        <dbReference type="ARBA" id="ARBA00023159"/>
    </source>
</evidence>
<dbReference type="GO" id="GO:0003700">
    <property type="term" value="F:DNA-binding transcription factor activity"/>
    <property type="evidence" value="ECO:0007669"/>
    <property type="project" value="InterPro"/>
</dbReference>
<dbReference type="PANTHER" id="PTHR30346">
    <property type="entry name" value="TRANSCRIPTIONAL DUAL REGULATOR HCAR-RELATED"/>
    <property type="match status" value="1"/>
</dbReference>
<dbReference type="InterPro" id="IPR036390">
    <property type="entry name" value="WH_DNA-bd_sf"/>
</dbReference>
<dbReference type="GO" id="GO:0003677">
    <property type="term" value="F:DNA binding"/>
    <property type="evidence" value="ECO:0007669"/>
    <property type="project" value="UniProtKB-KW"/>
</dbReference>